<evidence type="ECO:0000256" key="9">
    <source>
        <dbReference type="SAM" id="Phobius"/>
    </source>
</evidence>
<accession>A0A225D9R1</accession>
<dbReference type="Pfam" id="PF00873">
    <property type="entry name" value="ACR_tran"/>
    <property type="match status" value="2"/>
</dbReference>
<dbReference type="GO" id="GO:0005886">
    <property type="term" value="C:plasma membrane"/>
    <property type="evidence" value="ECO:0007669"/>
    <property type="project" value="UniProtKB-SubCell"/>
</dbReference>
<keyword evidence="2" id="KW-0813">Transport</keyword>
<keyword evidence="5 9" id="KW-0812">Transmembrane</keyword>
<evidence type="ECO:0000313" key="11">
    <source>
        <dbReference type="Proteomes" id="UP000214646"/>
    </source>
</evidence>
<dbReference type="Gene3D" id="1.20.1640.10">
    <property type="entry name" value="Multidrug efflux transporter AcrB transmembrane domain"/>
    <property type="match status" value="3"/>
</dbReference>
<dbReference type="InterPro" id="IPR027463">
    <property type="entry name" value="AcrB_DN_DC_subdom"/>
</dbReference>
<feature type="transmembrane region" description="Helical" evidence="9">
    <location>
        <begin position="450"/>
        <end position="470"/>
    </location>
</feature>
<gene>
    <name evidence="10" type="ORF">FRUB_06833</name>
</gene>
<evidence type="ECO:0000256" key="4">
    <source>
        <dbReference type="ARBA" id="ARBA00022519"/>
    </source>
</evidence>
<dbReference type="GO" id="GO:0042910">
    <property type="term" value="F:xenobiotic transmembrane transporter activity"/>
    <property type="evidence" value="ECO:0007669"/>
    <property type="project" value="TreeGrafter"/>
</dbReference>
<keyword evidence="7 9" id="KW-0472">Membrane</keyword>
<dbReference type="FunFam" id="3.30.70.1430:FF:000001">
    <property type="entry name" value="Efflux pump membrane transporter"/>
    <property type="match status" value="1"/>
</dbReference>
<evidence type="ECO:0000256" key="5">
    <source>
        <dbReference type="ARBA" id="ARBA00022692"/>
    </source>
</evidence>
<feature type="transmembrane region" description="Helical" evidence="9">
    <location>
        <begin position="352"/>
        <end position="372"/>
    </location>
</feature>
<evidence type="ECO:0000313" key="10">
    <source>
        <dbReference type="EMBL" id="OWK37713.1"/>
    </source>
</evidence>
<feature type="transmembrane region" description="Helical" evidence="9">
    <location>
        <begin position="1079"/>
        <end position="1099"/>
    </location>
</feature>
<dbReference type="PANTHER" id="PTHR32063">
    <property type="match status" value="1"/>
</dbReference>
<dbReference type="Gene3D" id="3.30.70.1430">
    <property type="entry name" value="Multidrug efflux transporter AcrB pore domain"/>
    <property type="match status" value="2"/>
</dbReference>
<dbReference type="Proteomes" id="UP000214646">
    <property type="component" value="Unassembled WGS sequence"/>
</dbReference>
<feature type="transmembrane region" description="Helical" evidence="9">
    <location>
        <begin position="409"/>
        <end position="429"/>
    </location>
</feature>
<protein>
    <submittedName>
        <fullName evidence="10">RND efflux system, inner membrane transporter CmeB</fullName>
    </submittedName>
</protein>
<proteinExistence type="predicted"/>
<organism evidence="10 11">
    <name type="scientific">Fimbriiglobus ruber</name>
    <dbReference type="NCBI Taxonomy" id="1908690"/>
    <lineage>
        <taxon>Bacteria</taxon>
        <taxon>Pseudomonadati</taxon>
        <taxon>Planctomycetota</taxon>
        <taxon>Planctomycetia</taxon>
        <taxon>Gemmatales</taxon>
        <taxon>Gemmataceae</taxon>
        <taxon>Fimbriiglobus</taxon>
    </lineage>
</organism>
<feature type="region of interest" description="Disordered" evidence="8">
    <location>
        <begin position="1145"/>
        <end position="1180"/>
    </location>
</feature>
<feature type="transmembrane region" description="Helical" evidence="9">
    <location>
        <begin position="1034"/>
        <end position="1058"/>
    </location>
</feature>
<name>A0A225D9R1_9BACT</name>
<feature type="transmembrane region" description="Helical" evidence="9">
    <location>
        <begin position="572"/>
        <end position="596"/>
    </location>
</feature>
<dbReference type="SUPFAM" id="SSF82866">
    <property type="entry name" value="Multidrug efflux transporter AcrB transmembrane domain"/>
    <property type="match status" value="2"/>
</dbReference>
<keyword evidence="3" id="KW-1003">Cell membrane</keyword>
<feature type="transmembrane region" description="Helical" evidence="9">
    <location>
        <begin position="379"/>
        <end position="403"/>
    </location>
</feature>
<dbReference type="OrthoDB" id="220575at2"/>
<evidence type="ECO:0000256" key="6">
    <source>
        <dbReference type="ARBA" id="ARBA00022989"/>
    </source>
</evidence>
<dbReference type="FunFam" id="1.20.1640.10:FF:000001">
    <property type="entry name" value="Efflux pump membrane transporter"/>
    <property type="match status" value="1"/>
</dbReference>
<dbReference type="EMBL" id="NIDE01000014">
    <property type="protein sequence ID" value="OWK37713.1"/>
    <property type="molecule type" value="Genomic_DNA"/>
</dbReference>
<feature type="transmembrane region" description="Helical" evidence="9">
    <location>
        <begin position="482"/>
        <end position="509"/>
    </location>
</feature>
<keyword evidence="11" id="KW-1185">Reference proteome</keyword>
<dbReference type="AlphaFoldDB" id="A0A225D9R1"/>
<sequence>MFAVFFIRRPVFAAVIALSTVLAGVLSLTALPIAQYPDVVPPQVVVTASYPGANATVVSETVASPIEEQVNGVEDMLYMESQCTNDGSMRLTITFKTGTDPDKAQVLVQNRVAIATPKLPDTVRTIGVTTKKQSTAILLAVSLFSPNDPKTGKPKQDQLKVSNYARLQVKDDLARIDGVGDVATLGEREYSMRVWLDPNKMADVNLTAAEVASAIRAQNQQVAAGQIGQQPSTTGQSFQLVINTQGRLPDAAAFGEIVVKAGDGSDGEQLIHIKDVGRVELGARSYDSTATTDGRPAVTLPIFQLPGANAFRTATLVREKMKALRAQPGWPDGIEYAIVFDPTTFVQASVEAVVQTLFEAIVLVAIVVLVFLQNWRAALIPMLAVPVALIGSLAAMLVLGYSINNLTLFGMVLAIGIVVDDAIVVVEAVEVHIARGLAPVAATERAMGEVAGAVIGVSLVLTAVFLPSAVLPGLTGQFFRQFAVTVAVATILSAINSLTLTPALCPLLLRPHGAGGEHHEGEAKGRPAVRKDALPALGIALLIGYLVADLIGGHVAGLVPAGWPKWAGTATVVLVAAIPGYFLAKPINLALGWFFVGFNWAFERATGAYGWAVGKLIRISVVVLLVYVGLLALTGVGFGKVPGGFIPQQDQGYLVINAQLPDGASLPRTEAVMKKVTDMCLGELQPDGTRVGGIEGIQHIIAFPGYSVFASANISNAGGAYVSFTPFEQRKGRHADAILADLNRKLATIAEGQVTAFGAPPILGLGNAGGFKLQIQDRNNYGPGVLEGMTWNLIGQVAKDAETHPGIVGSFSTYRSGAPQLFVSVDRERCQKMGVSVQSVNDTLQIYLGSLYVNDVTLESRNWQVNVQADAQFRDQEEDIGKLKVRAPSGMVPIAGLIDIKRIDGPTKVNRYQMIPAADVNGFTIPAFISSAQALDKMETLAKRELPPGMTYEWTDMAYQQKLASNTRVEIPGVFAFNGDTTILVFGLSILAAFLVLSALYESWLLPLAVVLIVPMCLFSALIGLLIVSLDLNIFTQIGLVVLVGLASKNAILIVEFAKQKREAGEPRFDAAVDAARQRLRPILMTSFAFILGVLPLVVAEGAGAEMRRALGTAVFSGMIGVTVFGIFFTPVFYVVLQRFRDRGGESPPPAEKSGEVSANGHNGVLVPPVMQDGNKVPAG</sequence>
<dbReference type="Gene3D" id="3.30.70.1320">
    <property type="entry name" value="Multidrug efflux transporter AcrB pore domain like"/>
    <property type="match status" value="1"/>
</dbReference>
<evidence type="ECO:0000256" key="1">
    <source>
        <dbReference type="ARBA" id="ARBA00004429"/>
    </source>
</evidence>
<dbReference type="RefSeq" id="WP_143393621.1">
    <property type="nucleotide sequence ID" value="NZ_NIDE01000014.1"/>
</dbReference>
<dbReference type="SUPFAM" id="SSF82714">
    <property type="entry name" value="Multidrug efflux transporter AcrB TolC docking domain, DN and DC subdomains"/>
    <property type="match status" value="2"/>
</dbReference>
<comment type="subcellular location">
    <subcellularLocation>
        <location evidence="1">Cell inner membrane</location>
        <topology evidence="1">Multi-pass membrane protein</topology>
    </subcellularLocation>
</comment>
<feature type="transmembrane region" description="Helical" evidence="9">
    <location>
        <begin position="1008"/>
        <end position="1028"/>
    </location>
</feature>
<evidence type="ECO:0000256" key="3">
    <source>
        <dbReference type="ARBA" id="ARBA00022475"/>
    </source>
</evidence>
<dbReference type="InterPro" id="IPR001036">
    <property type="entry name" value="Acrflvin-R"/>
</dbReference>
<keyword evidence="6 9" id="KW-1133">Transmembrane helix</keyword>
<dbReference type="PRINTS" id="PR00702">
    <property type="entry name" value="ACRIFLAVINRP"/>
</dbReference>
<feature type="transmembrane region" description="Helical" evidence="9">
    <location>
        <begin position="533"/>
        <end position="552"/>
    </location>
</feature>
<keyword evidence="4" id="KW-0997">Cell inner membrane</keyword>
<feature type="transmembrane region" description="Helical" evidence="9">
    <location>
        <begin position="616"/>
        <end position="638"/>
    </location>
</feature>
<dbReference type="NCBIfam" id="NF000282">
    <property type="entry name" value="RND_permease_1"/>
    <property type="match status" value="1"/>
</dbReference>
<dbReference type="Gene3D" id="3.30.2090.10">
    <property type="entry name" value="Multidrug efflux transporter AcrB TolC docking domain, DN and DC subdomains"/>
    <property type="match status" value="2"/>
</dbReference>
<feature type="transmembrane region" description="Helical" evidence="9">
    <location>
        <begin position="983"/>
        <end position="1001"/>
    </location>
</feature>
<dbReference type="SUPFAM" id="SSF82693">
    <property type="entry name" value="Multidrug efflux transporter AcrB pore domain, PN1, PN2, PC1 and PC2 subdomains"/>
    <property type="match status" value="4"/>
</dbReference>
<dbReference type="PANTHER" id="PTHR32063:SF11">
    <property type="entry name" value="CATION OR DRUG EFFLUX SYSTEM PROTEIN"/>
    <property type="match status" value="1"/>
</dbReference>
<reference evidence="11" key="1">
    <citation type="submission" date="2017-06" db="EMBL/GenBank/DDBJ databases">
        <title>Genome analysis of Fimbriiglobus ruber SP5, the first member of the order Planctomycetales with confirmed chitinolytic capability.</title>
        <authorList>
            <person name="Ravin N.V."/>
            <person name="Rakitin A.L."/>
            <person name="Ivanova A.A."/>
            <person name="Beletsky A.V."/>
            <person name="Kulichevskaya I.S."/>
            <person name="Mardanov A.V."/>
            <person name="Dedysh S.N."/>
        </authorList>
    </citation>
    <scope>NUCLEOTIDE SEQUENCE [LARGE SCALE GENOMIC DNA]</scope>
    <source>
        <strain evidence="11">SP5</strain>
    </source>
</reference>
<dbReference type="Gene3D" id="3.30.70.1440">
    <property type="entry name" value="Multidrug efflux transporter AcrB pore domain"/>
    <property type="match status" value="1"/>
</dbReference>
<evidence type="ECO:0000256" key="7">
    <source>
        <dbReference type="ARBA" id="ARBA00023136"/>
    </source>
</evidence>
<feature type="transmembrane region" description="Helical" evidence="9">
    <location>
        <begin position="1111"/>
        <end position="1137"/>
    </location>
</feature>
<evidence type="ECO:0000256" key="2">
    <source>
        <dbReference type="ARBA" id="ARBA00022448"/>
    </source>
</evidence>
<comment type="caution">
    <text evidence="10">The sequence shown here is derived from an EMBL/GenBank/DDBJ whole genome shotgun (WGS) entry which is preliminary data.</text>
</comment>
<evidence type="ECO:0000256" key="8">
    <source>
        <dbReference type="SAM" id="MobiDB-lite"/>
    </source>
</evidence>